<protein>
    <submittedName>
        <fullName evidence="8">Branched-chain amino acid ABC transporter permease</fullName>
    </submittedName>
</protein>
<evidence type="ECO:0000256" key="6">
    <source>
        <dbReference type="SAM" id="MobiDB-lite"/>
    </source>
</evidence>
<proteinExistence type="predicted"/>
<feature type="transmembrane region" description="Helical" evidence="7">
    <location>
        <begin position="94"/>
        <end position="116"/>
    </location>
</feature>
<dbReference type="CDD" id="cd06581">
    <property type="entry name" value="TM_PBP1_LivM_like"/>
    <property type="match status" value="1"/>
</dbReference>
<keyword evidence="2" id="KW-1003">Cell membrane</keyword>
<evidence type="ECO:0000313" key="8">
    <source>
        <dbReference type="EMBL" id="MFD0979387.1"/>
    </source>
</evidence>
<dbReference type="InterPro" id="IPR043428">
    <property type="entry name" value="LivM-like"/>
</dbReference>
<feature type="transmembrane region" description="Helical" evidence="7">
    <location>
        <begin position="123"/>
        <end position="144"/>
    </location>
</feature>
<feature type="transmembrane region" description="Helical" evidence="7">
    <location>
        <begin position="355"/>
        <end position="375"/>
    </location>
</feature>
<feature type="transmembrane region" description="Helical" evidence="7">
    <location>
        <begin position="289"/>
        <end position="314"/>
    </location>
</feature>
<keyword evidence="9" id="KW-1185">Reference proteome</keyword>
<accession>A0ABW3IMR7</accession>
<keyword evidence="3 7" id="KW-0812">Transmembrane</keyword>
<dbReference type="EMBL" id="JBHTJT010000008">
    <property type="protein sequence ID" value="MFD0979387.1"/>
    <property type="molecule type" value="Genomic_DNA"/>
</dbReference>
<reference evidence="9" key="1">
    <citation type="journal article" date="2019" name="Int. J. Syst. Evol. Microbiol.">
        <title>The Global Catalogue of Microorganisms (GCM) 10K type strain sequencing project: providing services to taxonomists for standard genome sequencing and annotation.</title>
        <authorList>
            <consortium name="The Broad Institute Genomics Platform"/>
            <consortium name="The Broad Institute Genome Sequencing Center for Infectious Disease"/>
            <person name="Wu L."/>
            <person name="Ma J."/>
        </authorList>
    </citation>
    <scope>NUCLEOTIDE SEQUENCE [LARGE SCALE GENOMIC DNA]</scope>
    <source>
        <strain evidence="9">CCUG 60524</strain>
    </source>
</reference>
<feature type="transmembrane region" description="Helical" evidence="7">
    <location>
        <begin position="249"/>
        <end position="269"/>
    </location>
</feature>
<evidence type="ECO:0000256" key="3">
    <source>
        <dbReference type="ARBA" id="ARBA00022692"/>
    </source>
</evidence>
<evidence type="ECO:0000313" key="9">
    <source>
        <dbReference type="Proteomes" id="UP001597108"/>
    </source>
</evidence>
<dbReference type="InterPro" id="IPR001851">
    <property type="entry name" value="ABC_transp_permease"/>
</dbReference>
<gene>
    <name evidence="8" type="ORF">ACFQ2S_06925</name>
</gene>
<evidence type="ECO:0000256" key="5">
    <source>
        <dbReference type="ARBA" id="ARBA00023136"/>
    </source>
</evidence>
<comment type="caution">
    <text evidence="8">The sequence shown here is derived from an EMBL/GenBank/DDBJ whole genome shotgun (WGS) entry which is preliminary data.</text>
</comment>
<name>A0ABW3IMR7_9RHOB</name>
<dbReference type="Pfam" id="PF02653">
    <property type="entry name" value="BPD_transp_2"/>
    <property type="match status" value="1"/>
</dbReference>
<keyword evidence="4 7" id="KW-1133">Transmembrane helix</keyword>
<keyword evidence="5 7" id="KW-0472">Membrane</keyword>
<feature type="compositionally biased region" description="Basic and acidic residues" evidence="6">
    <location>
        <begin position="389"/>
        <end position="407"/>
    </location>
</feature>
<dbReference type="RefSeq" id="WP_386073726.1">
    <property type="nucleotide sequence ID" value="NZ_JBHTJT010000008.1"/>
</dbReference>
<evidence type="ECO:0000256" key="7">
    <source>
        <dbReference type="SAM" id="Phobius"/>
    </source>
</evidence>
<evidence type="ECO:0000256" key="4">
    <source>
        <dbReference type="ARBA" id="ARBA00022989"/>
    </source>
</evidence>
<comment type="subcellular location">
    <subcellularLocation>
        <location evidence="1">Cell membrane</location>
        <topology evidence="1">Multi-pass membrane protein</topology>
    </subcellularLocation>
</comment>
<dbReference type="PANTHER" id="PTHR30482">
    <property type="entry name" value="HIGH-AFFINITY BRANCHED-CHAIN AMINO ACID TRANSPORT SYSTEM PERMEASE"/>
    <property type="match status" value="1"/>
</dbReference>
<evidence type="ECO:0000256" key="2">
    <source>
        <dbReference type="ARBA" id="ARBA00022475"/>
    </source>
</evidence>
<dbReference type="Proteomes" id="UP001597108">
    <property type="component" value="Unassembled WGS sequence"/>
</dbReference>
<feature type="region of interest" description="Disordered" evidence="6">
    <location>
        <begin position="386"/>
        <end position="407"/>
    </location>
</feature>
<sequence length="407" mass="44708">MLGLNSKDTMLLIVVAFLALAAPFLLNPFPTNSSLAQFNAGYPDLMQRFAIFGIFAIGFNILFGLTGYLSFGHAAFLGVGSYAAVWMFKLLSYNVIPAIILAVIVAGLFSVLIGYVSLRRSGIYFSILTLAFAQMSFALAYSVLSNPKFNLTNGETGLQVYGDDPQILHRAGLPDVPHLFGWAMRDNFLELEVAGWEFTFNNGYYLCAVLLLVVFYLAIRLFRSPFGLMLRAVKSNQQRLNYTGLNPKPYTLAAFIISGMYAGLAGGLLAAMDPLAGAERMQWTASGEVVLMTILGGAGTLIGPVLGAGFIKYFENIFSKINDNVLHQWFAFLPDGMEDFMVFIVHPFVGKGWHLTLGILFMLVVTFLPGGLVEGGQRIARLFRRGKKKTDTPDPEHHPKETPHVAE</sequence>
<feature type="transmembrane region" description="Helical" evidence="7">
    <location>
        <begin position="45"/>
        <end position="63"/>
    </location>
</feature>
<organism evidence="8 9">
    <name type="scientific">Tropicimonas aquimaris</name>
    <dbReference type="NCBI Taxonomy" id="914152"/>
    <lineage>
        <taxon>Bacteria</taxon>
        <taxon>Pseudomonadati</taxon>
        <taxon>Pseudomonadota</taxon>
        <taxon>Alphaproteobacteria</taxon>
        <taxon>Rhodobacterales</taxon>
        <taxon>Roseobacteraceae</taxon>
        <taxon>Tropicimonas</taxon>
    </lineage>
</organism>
<feature type="transmembrane region" description="Helical" evidence="7">
    <location>
        <begin position="203"/>
        <end position="222"/>
    </location>
</feature>
<evidence type="ECO:0000256" key="1">
    <source>
        <dbReference type="ARBA" id="ARBA00004651"/>
    </source>
</evidence>
<dbReference type="PANTHER" id="PTHR30482:SF17">
    <property type="entry name" value="ABC TRANSPORTER ATP-BINDING PROTEIN"/>
    <property type="match status" value="1"/>
</dbReference>